<evidence type="ECO:0000256" key="8">
    <source>
        <dbReference type="ARBA" id="ARBA00033102"/>
    </source>
</evidence>
<comment type="pathway">
    <text evidence="2">Cofactor biosynthesis; NAD(+) biosynthesis; nicotinate D-ribonucleotide from quinolinate: step 1/1.</text>
</comment>
<evidence type="ECO:0000256" key="2">
    <source>
        <dbReference type="ARBA" id="ARBA00004893"/>
    </source>
</evidence>
<evidence type="ECO:0000256" key="6">
    <source>
        <dbReference type="ARBA" id="ARBA00022676"/>
    </source>
</evidence>
<gene>
    <name evidence="12" type="primary">nadC</name>
    <name evidence="12" type="ORF">ZNDK_0116</name>
</gene>
<dbReference type="InterPro" id="IPR004393">
    <property type="entry name" value="NadC"/>
</dbReference>
<dbReference type="SUPFAM" id="SSF51690">
    <property type="entry name" value="Nicotinate/Quinolinate PRTase C-terminal domain-like"/>
    <property type="match status" value="1"/>
</dbReference>
<keyword evidence="5" id="KW-0662">Pyridine nucleotide biosynthesis</keyword>
<name>A0A6L2R4C9_9BACT</name>
<protein>
    <recommendedName>
        <fullName evidence="4">nicotinate-nucleotide diphosphorylase (carboxylating)</fullName>
        <ecNumber evidence="4">2.4.2.19</ecNumber>
    </recommendedName>
    <alternativeName>
        <fullName evidence="8">Quinolinate phosphoribosyltransferase [decarboxylating]</fullName>
    </alternativeName>
</protein>
<dbReference type="GO" id="GO:0009435">
    <property type="term" value="P:NAD+ biosynthetic process"/>
    <property type="evidence" value="ECO:0007669"/>
    <property type="project" value="UniProtKB-UniPathway"/>
</dbReference>
<evidence type="ECO:0000313" key="12">
    <source>
        <dbReference type="EMBL" id="GFH62345.1"/>
    </source>
</evidence>
<reference evidence="12 13" key="1">
    <citation type="journal article" date="2020" name="ISME J.">
        <title>Parallel Reductive Genome Evolution in Desulfovibrio Ectosymbionts Independently Acquired by Trichonympha Protists in the Termite Gut.</title>
        <authorList>
            <person name="Takeuchi M."/>
            <person name="Kuwahara H."/>
            <person name="Murakami T."/>
            <person name="Takahashi K."/>
            <person name="Kajitani R."/>
            <person name="Toyoda A."/>
            <person name="Itoh T."/>
            <person name="Ohkuma M."/>
            <person name="Hongoh Y."/>
        </authorList>
    </citation>
    <scope>NUCLEOTIDE SEQUENCE [LARGE SCALE GENOMIC DNA]</scope>
    <source>
        <strain evidence="12">ZnDsv-02</strain>
    </source>
</reference>
<proteinExistence type="inferred from homology"/>
<dbReference type="SUPFAM" id="SSF54675">
    <property type="entry name" value="Nicotinate/Quinolinate PRTase N-terminal domain-like"/>
    <property type="match status" value="1"/>
</dbReference>
<evidence type="ECO:0000256" key="7">
    <source>
        <dbReference type="ARBA" id="ARBA00022679"/>
    </source>
</evidence>
<dbReference type="EMBL" id="BLLL01000001">
    <property type="protein sequence ID" value="GFH62345.1"/>
    <property type="molecule type" value="Genomic_DNA"/>
</dbReference>
<evidence type="ECO:0000256" key="9">
    <source>
        <dbReference type="PIRNR" id="PIRNR006250"/>
    </source>
</evidence>
<dbReference type="FunFam" id="3.20.20.70:FF:000030">
    <property type="entry name" value="Nicotinate-nucleotide pyrophosphorylase, carboxylating"/>
    <property type="match status" value="1"/>
</dbReference>
<dbReference type="InterPro" id="IPR013785">
    <property type="entry name" value="Aldolase_TIM"/>
</dbReference>
<dbReference type="AlphaFoldDB" id="A0A6L2R4C9"/>
<dbReference type="Pfam" id="PF01729">
    <property type="entry name" value="QRPTase_C"/>
    <property type="match status" value="1"/>
</dbReference>
<dbReference type="UniPathway" id="UPA00253">
    <property type="reaction ID" value="UER00331"/>
</dbReference>
<dbReference type="NCBIfam" id="TIGR00078">
    <property type="entry name" value="nadC"/>
    <property type="match status" value="1"/>
</dbReference>
<comment type="similarity">
    <text evidence="3 9">Belongs to the NadC/ModD family.</text>
</comment>
<dbReference type="Gene3D" id="3.90.1170.20">
    <property type="entry name" value="Quinolinate phosphoribosyl transferase, N-terminal domain"/>
    <property type="match status" value="1"/>
</dbReference>
<feature type="domain" description="Quinolinate phosphoribosyl transferase N-terminal" evidence="11">
    <location>
        <begin position="32"/>
        <end position="116"/>
    </location>
</feature>
<dbReference type="InterPro" id="IPR036068">
    <property type="entry name" value="Nicotinate_pribotase-like_C"/>
</dbReference>
<comment type="function">
    <text evidence="1">Involved in the catabolism of quinolinic acid (QA).</text>
</comment>
<keyword evidence="7 9" id="KW-0808">Transferase</keyword>
<dbReference type="InterPro" id="IPR002638">
    <property type="entry name" value="Quinolinate_PRibosylTrfase_C"/>
</dbReference>
<evidence type="ECO:0000256" key="4">
    <source>
        <dbReference type="ARBA" id="ARBA00011944"/>
    </source>
</evidence>
<dbReference type="CDD" id="cd01572">
    <property type="entry name" value="QPRTase"/>
    <property type="match status" value="1"/>
</dbReference>
<comment type="caution">
    <text evidence="12">The sequence shown here is derived from an EMBL/GenBank/DDBJ whole genome shotgun (WGS) entry which is preliminary data.</text>
</comment>
<evidence type="ECO:0000313" key="13">
    <source>
        <dbReference type="Proteomes" id="UP000505077"/>
    </source>
</evidence>
<feature type="domain" description="Quinolinate phosphoribosyl transferase C-terminal" evidence="10">
    <location>
        <begin position="118"/>
        <end position="285"/>
    </location>
</feature>
<evidence type="ECO:0000256" key="1">
    <source>
        <dbReference type="ARBA" id="ARBA00003237"/>
    </source>
</evidence>
<sequence length="290" mass="31863">MFTPWARFFTAESHLLLQRIIDLAFAEDGPELTAQALFARRSILHARIRTKQDTIVVGLPIVGAVFKRLGVPFRWRALVPEASRAPAMTEVALIQAPSVYMLKAERVILNFITHLSGIANLTALYVNELEGTGVRLLDTRKTTPGLRWAEKYAVQAGGGTNHRKDLAELLMLKDNHIDAAGSITNAVAALRKQYRPCPPIEVECRTLEHVREAAILKVSRIMMDNMSDETLARALALTPPGIETEVSGGVTLETIRNIARLSPRKPDFISVGRITHSAPAADFSMTLGAP</sequence>
<dbReference type="InterPro" id="IPR037128">
    <property type="entry name" value="Quinolinate_PRibosylTase_N_sf"/>
</dbReference>
<dbReference type="PANTHER" id="PTHR32179:SF3">
    <property type="entry name" value="NICOTINATE-NUCLEOTIDE PYROPHOSPHORYLASE [CARBOXYLATING]"/>
    <property type="match status" value="1"/>
</dbReference>
<dbReference type="EC" id="2.4.2.19" evidence="4"/>
<evidence type="ECO:0000259" key="11">
    <source>
        <dbReference type="Pfam" id="PF02749"/>
    </source>
</evidence>
<dbReference type="InterPro" id="IPR022412">
    <property type="entry name" value="Quinolinate_PRibosylTrfase_N"/>
</dbReference>
<dbReference type="Pfam" id="PF02749">
    <property type="entry name" value="QRPTase_N"/>
    <property type="match status" value="1"/>
</dbReference>
<dbReference type="Gene3D" id="3.20.20.70">
    <property type="entry name" value="Aldolase class I"/>
    <property type="match status" value="1"/>
</dbReference>
<evidence type="ECO:0000259" key="10">
    <source>
        <dbReference type="Pfam" id="PF01729"/>
    </source>
</evidence>
<accession>A0A6L2R4C9</accession>
<dbReference type="GO" id="GO:0004514">
    <property type="term" value="F:nicotinate-nucleotide diphosphorylase (carboxylating) activity"/>
    <property type="evidence" value="ECO:0007669"/>
    <property type="project" value="UniProtKB-EC"/>
</dbReference>
<dbReference type="PIRSF" id="PIRSF006250">
    <property type="entry name" value="NadC_ModD"/>
    <property type="match status" value="1"/>
</dbReference>
<evidence type="ECO:0000256" key="5">
    <source>
        <dbReference type="ARBA" id="ARBA00022642"/>
    </source>
</evidence>
<dbReference type="GO" id="GO:0005737">
    <property type="term" value="C:cytoplasm"/>
    <property type="evidence" value="ECO:0007669"/>
    <property type="project" value="TreeGrafter"/>
</dbReference>
<dbReference type="PANTHER" id="PTHR32179">
    <property type="entry name" value="NICOTINATE-NUCLEOTIDE PYROPHOSPHORYLASE [CARBOXYLATING]"/>
    <property type="match status" value="1"/>
</dbReference>
<organism evidence="12 13">
    <name type="scientific">Candidatus Desulfovibrio kirbyi</name>
    <dbReference type="NCBI Taxonomy" id="2696086"/>
    <lineage>
        <taxon>Bacteria</taxon>
        <taxon>Pseudomonadati</taxon>
        <taxon>Thermodesulfobacteriota</taxon>
        <taxon>Desulfovibrionia</taxon>
        <taxon>Desulfovibrionales</taxon>
        <taxon>Desulfovibrionaceae</taxon>
        <taxon>Desulfovibrio</taxon>
    </lineage>
</organism>
<dbReference type="Proteomes" id="UP000505077">
    <property type="component" value="Unassembled WGS sequence"/>
</dbReference>
<keyword evidence="6 9" id="KW-0328">Glycosyltransferase</keyword>
<dbReference type="InterPro" id="IPR027277">
    <property type="entry name" value="NadC/ModD"/>
</dbReference>
<evidence type="ECO:0000256" key="3">
    <source>
        <dbReference type="ARBA" id="ARBA00009400"/>
    </source>
</evidence>
<dbReference type="GO" id="GO:0034213">
    <property type="term" value="P:quinolinate catabolic process"/>
    <property type="evidence" value="ECO:0007669"/>
    <property type="project" value="TreeGrafter"/>
</dbReference>